<dbReference type="EMBL" id="WHOB01000088">
    <property type="protein sequence ID" value="NOU82855.1"/>
    <property type="molecule type" value="Genomic_DNA"/>
</dbReference>
<feature type="domain" description="AB hydrolase-1" evidence="2">
    <location>
        <begin position="6"/>
        <end position="208"/>
    </location>
</feature>
<dbReference type="Gene3D" id="3.40.50.1820">
    <property type="entry name" value="alpha/beta hydrolase"/>
    <property type="match status" value="1"/>
</dbReference>
<comment type="caution">
    <text evidence="3">The sequence shown here is derived from an EMBL/GenBank/DDBJ whole genome shotgun (WGS) entry which is preliminary data.</text>
</comment>
<proteinExistence type="predicted"/>
<evidence type="ECO:0000256" key="1">
    <source>
        <dbReference type="ARBA" id="ARBA00022801"/>
    </source>
</evidence>
<dbReference type="PANTHER" id="PTHR43798">
    <property type="entry name" value="MONOACYLGLYCEROL LIPASE"/>
    <property type="match status" value="1"/>
</dbReference>
<gene>
    <name evidence="3" type="ORF">GC101_28730</name>
</gene>
<dbReference type="InterPro" id="IPR029058">
    <property type="entry name" value="AB_hydrolase_fold"/>
</dbReference>
<name>A0ABX1YP72_9BACL</name>
<sequence>MMDSCLFIHGFTGGEYEIAPLSQYLGAHDCLSRTFTLQGHGGSRSDLLQSDRQGWRQSAEDELSTLLTRTEGVHLIGFSTGALIASHLSVQYKARIKSLTLLSTPVFPLNPVQILRTLGQPEMIRNYIRKWGSTPAKATREFQRLVRESFEIYPQMDLPTLIVQGKRDHLVKFKSAGYLEQTIPSGRKQVLIMEKSGHMVCHSEESPAMMREVLQFIRSSGH</sequence>
<dbReference type="PANTHER" id="PTHR43798:SF31">
    <property type="entry name" value="AB HYDROLASE SUPERFAMILY PROTEIN YCLE"/>
    <property type="match status" value="1"/>
</dbReference>
<dbReference type="PIRSF" id="PIRSF017388">
    <property type="entry name" value="Esterase_lipase"/>
    <property type="match status" value="1"/>
</dbReference>
<dbReference type="SUPFAM" id="SSF53474">
    <property type="entry name" value="alpha/beta-Hydrolases"/>
    <property type="match status" value="1"/>
</dbReference>
<dbReference type="GO" id="GO:0016787">
    <property type="term" value="F:hydrolase activity"/>
    <property type="evidence" value="ECO:0007669"/>
    <property type="project" value="UniProtKB-KW"/>
</dbReference>
<evidence type="ECO:0000313" key="3">
    <source>
        <dbReference type="EMBL" id="NOU82855.1"/>
    </source>
</evidence>
<dbReference type="InterPro" id="IPR000073">
    <property type="entry name" value="AB_hydrolase_1"/>
</dbReference>
<keyword evidence="1 3" id="KW-0378">Hydrolase</keyword>
<organism evidence="3 4">
    <name type="scientific">Paenibacillus phytohabitans</name>
    <dbReference type="NCBI Taxonomy" id="2654978"/>
    <lineage>
        <taxon>Bacteria</taxon>
        <taxon>Bacillati</taxon>
        <taxon>Bacillota</taxon>
        <taxon>Bacilli</taxon>
        <taxon>Bacillales</taxon>
        <taxon>Paenibacillaceae</taxon>
        <taxon>Paenibacillus</taxon>
    </lineage>
</organism>
<dbReference type="InterPro" id="IPR050266">
    <property type="entry name" value="AB_hydrolase_sf"/>
</dbReference>
<evidence type="ECO:0000259" key="2">
    <source>
        <dbReference type="Pfam" id="PF12697"/>
    </source>
</evidence>
<dbReference type="RefSeq" id="WP_171720138.1">
    <property type="nucleotide sequence ID" value="NZ_WHOB01000088.1"/>
</dbReference>
<dbReference type="Pfam" id="PF12697">
    <property type="entry name" value="Abhydrolase_6"/>
    <property type="match status" value="1"/>
</dbReference>
<reference evidence="3 4" key="1">
    <citation type="submission" date="2019-10" db="EMBL/GenBank/DDBJ databases">
        <title>Description of Paenibacillus terricola sp. nov.</title>
        <authorList>
            <person name="Carlier A."/>
            <person name="Qi S."/>
        </authorList>
    </citation>
    <scope>NUCLEOTIDE SEQUENCE [LARGE SCALE GENOMIC DNA]</scope>
    <source>
        <strain evidence="3 4">LMG 31459</strain>
    </source>
</reference>
<evidence type="ECO:0000313" key="4">
    <source>
        <dbReference type="Proteomes" id="UP000596857"/>
    </source>
</evidence>
<protein>
    <submittedName>
        <fullName evidence="3">Alpha/beta fold hydrolase</fullName>
    </submittedName>
</protein>
<accession>A0ABX1YP72</accession>
<keyword evidence="4" id="KW-1185">Reference proteome</keyword>
<dbReference type="Proteomes" id="UP000596857">
    <property type="component" value="Unassembled WGS sequence"/>
</dbReference>
<dbReference type="InterPro" id="IPR012354">
    <property type="entry name" value="Esterase_lipase"/>
</dbReference>